<organism evidence="6 7">
    <name type="scientific">Bugula neritina</name>
    <name type="common">Brown bryozoan</name>
    <name type="synonym">Sertularia neritina</name>
    <dbReference type="NCBI Taxonomy" id="10212"/>
    <lineage>
        <taxon>Eukaryota</taxon>
        <taxon>Metazoa</taxon>
        <taxon>Spiralia</taxon>
        <taxon>Lophotrochozoa</taxon>
        <taxon>Bryozoa</taxon>
        <taxon>Gymnolaemata</taxon>
        <taxon>Cheilostomatida</taxon>
        <taxon>Flustrina</taxon>
        <taxon>Buguloidea</taxon>
        <taxon>Bugulidae</taxon>
        <taxon>Bugula</taxon>
    </lineage>
</organism>
<dbReference type="Proteomes" id="UP000593567">
    <property type="component" value="Unassembled WGS sequence"/>
</dbReference>
<name>A0A7J7K5K1_BUGNE</name>
<keyword evidence="2" id="KW-0812">Transmembrane</keyword>
<evidence type="ECO:0000256" key="3">
    <source>
        <dbReference type="ARBA" id="ARBA00022989"/>
    </source>
</evidence>
<evidence type="ECO:0000256" key="4">
    <source>
        <dbReference type="ARBA" id="ARBA00023136"/>
    </source>
</evidence>
<evidence type="ECO:0000313" key="6">
    <source>
        <dbReference type="EMBL" id="KAF6032866.1"/>
    </source>
</evidence>
<dbReference type="EMBL" id="VXIV02001471">
    <property type="protein sequence ID" value="KAF6032866.1"/>
    <property type="molecule type" value="Genomic_DNA"/>
</dbReference>
<dbReference type="PANTHER" id="PTHR15407:SF28">
    <property type="entry name" value="RIBITOL-5-PHOSPHATE TRANSFERASE FKTN"/>
    <property type="match status" value="1"/>
</dbReference>
<dbReference type="PANTHER" id="PTHR15407">
    <property type="entry name" value="FUKUTIN-RELATED"/>
    <property type="match status" value="1"/>
</dbReference>
<sequence length="399" mass="46930">MIKEFVLHCDEADVHCILVDPYILRKLVEETFEEAHSPCRLLCKNHVYTFAIRSVDFDDLKFGVLPKLRSSGYDIDVTYSERIASEIPTHIHLRAHDNHALHIVIFHQRYQWYWYGSDHNSRHHMEFTNHEGALDEFEYNFKAPIDGIELYLPHYPKKFVYDYEQSVYIPCNISRANTFFQLHPKDTSKNATEFKENALKAINLIKARLDKFGVPFWLSSGTLLGWFRQCDIIPYTVDVDIGVFIKDHGDGLLEKLKASSLGLDHKFGKISDSLQYTFDMGKLKLDIFFFYEDKLTGKVWNGGTDYNSGEKFKYSFDKFTLCWSELEGIKIRVPCDTELYIKANYGPNWFTPVKNWDWKTSPFNVKPNGEWPDDELNEVIQLWDKNGKRLDLDWERQEL</sequence>
<proteinExistence type="predicted"/>
<gene>
    <name evidence="6" type="ORF">EB796_008840</name>
</gene>
<dbReference type="GO" id="GO:0009100">
    <property type="term" value="P:glycoprotein metabolic process"/>
    <property type="evidence" value="ECO:0007669"/>
    <property type="project" value="UniProtKB-ARBA"/>
</dbReference>
<comment type="caution">
    <text evidence="6">The sequence shown here is derived from an EMBL/GenBank/DDBJ whole genome shotgun (WGS) entry which is preliminary data.</text>
</comment>
<dbReference type="Pfam" id="PF19737">
    <property type="entry name" value="FKTN_N"/>
    <property type="match status" value="1"/>
</dbReference>
<comment type="subcellular location">
    <subcellularLocation>
        <location evidence="1">Membrane</location>
        <topology evidence="1">Single-pass membrane protein</topology>
    </subcellularLocation>
</comment>
<evidence type="ECO:0000259" key="5">
    <source>
        <dbReference type="Pfam" id="PF19737"/>
    </source>
</evidence>
<keyword evidence="3" id="KW-1133">Transmembrane helix</keyword>
<evidence type="ECO:0000256" key="2">
    <source>
        <dbReference type="ARBA" id="ARBA00022692"/>
    </source>
</evidence>
<dbReference type="InterPro" id="IPR045587">
    <property type="entry name" value="FKTN_N"/>
</dbReference>
<accession>A0A7J7K5K1</accession>
<dbReference type="OrthoDB" id="6046095at2759"/>
<reference evidence="6" key="1">
    <citation type="submission" date="2020-06" db="EMBL/GenBank/DDBJ databases">
        <title>Draft genome of Bugula neritina, a colonial animal packing powerful symbionts and potential medicines.</title>
        <authorList>
            <person name="Rayko M."/>
        </authorList>
    </citation>
    <scope>NUCLEOTIDE SEQUENCE [LARGE SCALE GENOMIC DNA]</scope>
    <source>
        <strain evidence="6">Kwan_BN1</strain>
    </source>
</reference>
<dbReference type="AlphaFoldDB" id="A0A7J7K5K1"/>
<dbReference type="GO" id="GO:0016020">
    <property type="term" value="C:membrane"/>
    <property type="evidence" value="ECO:0007669"/>
    <property type="project" value="UniProtKB-SubCell"/>
</dbReference>
<evidence type="ECO:0000313" key="7">
    <source>
        <dbReference type="Proteomes" id="UP000593567"/>
    </source>
</evidence>
<protein>
    <submittedName>
        <fullName evidence="6">FKTN</fullName>
    </submittedName>
</protein>
<dbReference type="InterPro" id="IPR009644">
    <property type="entry name" value="FKTN/MNN4/W02B3.4-1"/>
</dbReference>
<keyword evidence="4" id="KW-0472">Membrane</keyword>
<evidence type="ECO:0000256" key="1">
    <source>
        <dbReference type="ARBA" id="ARBA00004167"/>
    </source>
</evidence>
<feature type="domain" description="Ribitol-5-phosphate transferase FKTN N-terminal" evidence="5">
    <location>
        <begin position="2"/>
        <end position="198"/>
    </location>
</feature>
<keyword evidence="7" id="KW-1185">Reference proteome</keyword>